<dbReference type="EMBL" id="JBBNAG010000003">
    <property type="protein sequence ID" value="KAK9149564.1"/>
    <property type="molecule type" value="Genomic_DNA"/>
</dbReference>
<dbReference type="AlphaFoldDB" id="A0AAP0KDJ2"/>
<name>A0AAP0KDJ2_9MAGN</name>
<comment type="caution">
    <text evidence="1">The sequence shown here is derived from an EMBL/GenBank/DDBJ whole genome shotgun (WGS) entry which is preliminary data.</text>
</comment>
<dbReference type="Proteomes" id="UP001419268">
    <property type="component" value="Unassembled WGS sequence"/>
</dbReference>
<reference evidence="1 2" key="1">
    <citation type="submission" date="2024-01" db="EMBL/GenBank/DDBJ databases">
        <title>Genome assemblies of Stephania.</title>
        <authorList>
            <person name="Yang L."/>
        </authorList>
    </citation>
    <scope>NUCLEOTIDE SEQUENCE [LARGE SCALE GENOMIC DNA]</scope>
    <source>
        <strain evidence="1">JXDWG</strain>
        <tissue evidence="1">Leaf</tissue>
    </source>
</reference>
<evidence type="ECO:0000313" key="1">
    <source>
        <dbReference type="EMBL" id="KAK9149564.1"/>
    </source>
</evidence>
<proteinExistence type="predicted"/>
<evidence type="ECO:0000313" key="2">
    <source>
        <dbReference type="Proteomes" id="UP001419268"/>
    </source>
</evidence>
<gene>
    <name evidence="1" type="ORF">Scep_008321</name>
</gene>
<organism evidence="1 2">
    <name type="scientific">Stephania cephalantha</name>
    <dbReference type="NCBI Taxonomy" id="152367"/>
    <lineage>
        <taxon>Eukaryota</taxon>
        <taxon>Viridiplantae</taxon>
        <taxon>Streptophyta</taxon>
        <taxon>Embryophyta</taxon>
        <taxon>Tracheophyta</taxon>
        <taxon>Spermatophyta</taxon>
        <taxon>Magnoliopsida</taxon>
        <taxon>Ranunculales</taxon>
        <taxon>Menispermaceae</taxon>
        <taxon>Menispermoideae</taxon>
        <taxon>Cissampelideae</taxon>
        <taxon>Stephania</taxon>
    </lineage>
</organism>
<sequence length="74" mass="9101">MRTQQIKFHRQYLQKELPRKLLHRQHINKQSTPPQSLYRQCFQYRFSSSNGSTDDHNIWMLFTQVVRIIEEQNP</sequence>
<keyword evidence="2" id="KW-1185">Reference proteome</keyword>
<accession>A0AAP0KDJ2</accession>
<protein>
    <submittedName>
        <fullName evidence="1">Uncharacterized protein</fullName>
    </submittedName>
</protein>